<comment type="similarity">
    <text evidence="1 6">Belongs to the 2-oxoacid dehydrogenase family.</text>
</comment>
<dbReference type="PANTHER" id="PTHR23151:SF90">
    <property type="entry name" value="DIHYDROLIPOYLLYSINE-RESIDUE ACETYLTRANSFERASE COMPONENT OF PYRUVATE DEHYDROGENASE COMPLEX, MITOCHONDRIAL-RELATED"/>
    <property type="match status" value="1"/>
</dbReference>
<evidence type="ECO:0000256" key="3">
    <source>
        <dbReference type="ARBA" id="ARBA00022823"/>
    </source>
</evidence>
<proteinExistence type="inferred from homology"/>
<dbReference type="OrthoDB" id="537444at2759"/>
<dbReference type="AlphaFoldDB" id="A0A9P3G0M9"/>
<comment type="subcellular location">
    <subcellularLocation>
        <location evidence="6">Mitochondrion</location>
    </subcellularLocation>
</comment>
<evidence type="ECO:0000256" key="4">
    <source>
        <dbReference type="ARBA" id="ARBA00022946"/>
    </source>
</evidence>
<dbReference type="SUPFAM" id="SSF47005">
    <property type="entry name" value="Peripheral subunit-binding domain of 2-oxo acid dehydrogenase complex"/>
    <property type="match status" value="1"/>
</dbReference>
<keyword evidence="11" id="KW-1185">Reference proteome</keyword>
<feature type="domain" description="Lipoyl-binding" evidence="8">
    <location>
        <begin position="23"/>
        <end position="99"/>
    </location>
</feature>
<dbReference type="InterPro" id="IPR004167">
    <property type="entry name" value="PSBD"/>
</dbReference>
<dbReference type="PANTHER" id="PTHR23151">
    <property type="entry name" value="DIHYDROLIPOAMIDE ACETYL/SUCCINYL-TRANSFERASE-RELATED"/>
    <property type="match status" value="1"/>
</dbReference>
<dbReference type="InterPro" id="IPR023213">
    <property type="entry name" value="CAT-like_dom_sf"/>
</dbReference>
<dbReference type="CDD" id="cd06849">
    <property type="entry name" value="lipoyl_domain"/>
    <property type="match status" value="1"/>
</dbReference>
<keyword evidence="2 6" id="KW-0808">Transferase</keyword>
<dbReference type="GO" id="GO:0045254">
    <property type="term" value="C:pyruvate dehydrogenase complex"/>
    <property type="evidence" value="ECO:0007669"/>
    <property type="project" value="UniProtKB-UniRule"/>
</dbReference>
<evidence type="ECO:0000256" key="1">
    <source>
        <dbReference type="ARBA" id="ARBA00007317"/>
    </source>
</evidence>
<dbReference type="Pfam" id="PF02817">
    <property type="entry name" value="E3_binding"/>
    <property type="match status" value="1"/>
</dbReference>
<dbReference type="Pfam" id="PF00198">
    <property type="entry name" value="2-oxoacid_dh"/>
    <property type="match status" value="1"/>
</dbReference>
<name>A0A9P3G0M9_9APHY</name>
<dbReference type="Gene3D" id="2.40.50.100">
    <property type="match status" value="1"/>
</dbReference>
<dbReference type="GO" id="GO:0006086">
    <property type="term" value="P:pyruvate decarboxylation to acetyl-CoA"/>
    <property type="evidence" value="ECO:0007669"/>
    <property type="project" value="InterPro"/>
</dbReference>
<sequence length="456" mass="48218">MASAIARSVLKRSFHVSASRHALSKFSMPAMSPTMTEGGIASWKKKEGEAFATGDVLLEIETDKATIDVEAQEDGILAKIIAPDGTKGVAVGAPIAILAEEGDDLSGADKLASESSDSKPAAAPEKEEAPKPKPTSAEPTSPATFSKDAEVSSPREDIPQGDRIFASPLAKKIALERGIPLAKVKGSGPNGRILREDVEKFQAPAAAPAGPTAGFPAPAAPSPDYVDIPTSNMRRVIASRLAQSKVELPHYYLTADINMDKVLKLREVFNKSLGEKDKSAKLSVNDFIVKATACALAEVPEANSAWLGEVIRQYKKADISVAVATPTGLITPIVKDVGARGLADISSTTKTLAKKARDGKLQPQEYQGGTFTISNLGMFGISHFTAIINQPQSCILAVGTTTPTLVPAPEEEKGFKVVNNMKVTLSCDHRVVDGAVGARWMAAFKGYLENPLTFML</sequence>
<comment type="catalytic activity">
    <reaction evidence="6">
        <text>N(6)-[(R)-dihydrolipoyl]-L-lysyl-[protein] + acetyl-CoA = N(6)-[(R)-S(8)-acetyldihydrolipoyl]-L-lysyl-[protein] + CoA</text>
        <dbReference type="Rhea" id="RHEA:17017"/>
        <dbReference type="Rhea" id="RHEA-COMP:10475"/>
        <dbReference type="Rhea" id="RHEA-COMP:10478"/>
        <dbReference type="ChEBI" id="CHEBI:57287"/>
        <dbReference type="ChEBI" id="CHEBI:57288"/>
        <dbReference type="ChEBI" id="CHEBI:83100"/>
        <dbReference type="ChEBI" id="CHEBI:83111"/>
        <dbReference type="EC" id="2.3.1.12"/>
    </reaction>
</comment>
<dbReference type="InterPro" id="IPR003016">
    <property type="entry name" value="2-oxoA_DH_lipoyl-BS"/>
</dbReference>
<feature type="region of interest" description="Disordered" evidence="7">
    <location>
        <begin position="107"/>
        <end position="163"/>
    </location>
</feature>
<evidence type="ECO:0000313" key="10">
    <source>
        <dbReference type="EMBL" id="GJE85775.1"/>
    </source>
</evidence>
<dbReference type="PROSITE" id="PS50968">
    <property type="entry name" value="BIOTINYL_LIPOYL"/>
    <property type="match status" value="1"/>
</dbReference>
<evidence type="ECO:0000256" key="7">
    <source>
        <dbReference type="SAM" id="MobiDB-lite"/>
    </source>
</evidence>
<evidence type="ECO:0000259" key="9">
    <source>
        <dbReference type="PROSITE" id="PS51826"/>
    </source>
</evidence>
<dbReference type="FunFam" id="3.30.559.10:FF:000003">
    <property type="entry name" value="Acetyltransferase component of pyruvate dehydrogenase complex"/>
    <property type="match status" value="1"/>
</dbReference>
<dbReference type="InterPro" id="IPR045257">
    <property type="entry name" value="E2/Pdx1"/>
</dbReference>
<feature type="compositionally biased region" description="Low complexity" evidence="7">
    <location>
        <begin position="134"/>
        <end position="144"/>
    </location>
</feature>
<dbReference type="SUPFAM" id="SSF52777">
    <property type="entry name" value="CoA-dependent acyltransferases"/>
    <property type="match status" value="1"/>
</dbReference>
<keyword evidence="4" id="KW-0809">Transit peptide</keyword>
<comment type="function">
    <text evidence="6">The pyruvate dehydrogenase complex catalyzes the overall conversion of pyruvate to acetyl-CoA and CO(2).</text>
</comment>
<dbReference type="InterPro" id="IPR001078">
    <property type="entry name" value="2-oxoacid_DH_actylTfrase"/>
</dbReference>
<evidence type="ECO:0000313" key="11">
    <source>
        <dbReference type="Proteomes" id="UP000703269"/>
    </source>
</evidence>
<evidence type="ECO:0000256" key="5">
    <source>
        <dbReference type="ARBA" id="ARBA00023315"/>
    </source>
</evidence>
<reference evidence="10 11" key="1">
    <citation type="submission" date="2021-08" db="EMBL/GenBank/DDBJ databases">
        <title>Draft Genome Sequence of Phanerochaete sordida strain YK-624.</title>
        <authorList>
            <person name="Mori T."/>
            <person name="Dohra H."/>
            <person name="Suzuki T."/>
            <person name="Kawagishi H."/>
            <person name="Hirai H."/>
        </authorList>
    </citation>
    <scope>NUCLEOTIDE SEQUENCE [LARGE SCALE GENOMIC DNA]</scope>
    <source>
        <strain evidence="10 11">YK-624</strain>
    </source>
</reference>
<dbReference type="FunFam" id="2.40.50.100:FF:000010">
    <property type="entry name" value="Acetyltransferase component of pyruvate dehydrogenase complex"/>
    <property type="match status" value="1"/>
</dbReference>
<dbReference type="Gene3D" id="4.10.320.10">
    <property type="entry name" value="E3-binding domain"/>
    <property type="match status" value="1"/>
</dbReference>
<dbReference type="NCBIfam" id="TIGR01349">
    <property type="entry name" value="PDHac_trf_mito"/>
    <property type="match status" value="1"/>
</dbReference>
<evidence type="ECO:0000259" key="8">
    <source>
        <dbReference type="PROSITE" id="PS50968"/>
    </source>
</evidence>
<dbReference type="SUPFAM" id="SSF51230">
    <property type="entry name" value="Single hybrid motif"/>
    <property type="match status" value="1"/>
</dbReference>
<dbReference type="EC" id="2.3.1.12" evidence="6"/>
<dbReference type="PROSITE" id="PS00189">
    <property type="entry name" value="LIPOYL"/>
    <property type="match status" value="1"/>
</dbReference>
<dbReference type="Proteomes" id="UP000703269">
    <property type="component" value="Unassembled WGS sequence"/>
</dbReference>
<evidence type="ECO:0000256" key="6">
    <source>
        <dbReference type="RuleBase" id="RU361137"/>
    </source>
</evidence>
<dbReference type="InterPro" id="IPR011053">
    <property type="entry name" value="Single_hybrid_motif"/>
</dbReference>
<comment type="caution">
    <text evidence="10">The sequence shown here is derived from an EMBL/GenBank/DDBJ whole genome shotgun (WGS) entry which is preliminary data.</text>
</comment>
<dbReference type="Gene3D" id="3.30.559.10">
    <property type="entry name" value="Chloramphenicol acetyltransferase-like domain"/>
    <property type="match status" value="1"/>
</dbReference>
<evidence type="ECO:0000256" key="2">
    <source>
        <dbReference type="ARBA" id="ARBA00022679"/>
    </source>
</evidence>
<dbReference type="PROSITE" id="PS51826">
    <property type="entry name" value="PSBD"/>
    <property type="match status" value="1"/>
</dbReference>
<dbReference type="InterPro" id="IPR036625">
    <property type="entry name" value="E3-bd_dom_sf"/>
</dbReference>
<organism evidence="10 11">
    <name type="scientific">Phanerochaete sordida</name>
    <dbReference type="NCBI Taxonomy" id="48140"/>
    <lineage>
        <taxon>Eukaryota</taxon>
        <taxon>Fungi</taxon>
        <taxon>Dikarya</taxon>
        <taxon>Basidiomycota</taxon>
        <taxon>Agaricomycotina</taxon>
        <taxon>Agaricomycetes</taxon>
        <taxon>Polyporales</taxon>
        <taxon>Phanerochaetaceae</taxon>
        <taxon>Phanerochaete</taxon>
    </lineage>
</organism>
<dbReference type="GO" id="GO:0004742">
    <property type="term" value="F:dihydrolipoyllysine-residue acetyltransferase activity"/>
    <property type="evidence" value="ECO:0007669"/>
    <property type="project" value="UniProtKB-UniRule"/>
</dbReference>
<accession>A0A9P3G0M9</accession>
<keyword evidence="3 6" id="KW-0450">Lipoyl</keyword>
<dbReference type="GO" id="GO:0005739">
    <property type="term" value="C:mitochondrion"/>
    <property type="evidence" value="ECO:0007669"/>
    <property type="project" value="UniProtKB-SubCell"/>
</dbReference>
<dbReference type="InterPro" id="IPR000089">
    <property type="entry name" value="Biotin_lipoyl"/>
</dbReference>
<feature type="compositionally biased region" description="Basic and acidic residues" evidence="7">
    <location>
        <begin position="147"/>
        <end position="160"/>
    </location>
</feature>
<protein>
    <recommendedName>
        <fullName evidence="6">Acetyltransferase component of pyruvate dehydrogenase complex</fullName>
        <ecNumber evidence="6">2.3.1.12</ecNumber>
    </recommendedName>
</protein>
<dbReference type="EMBL" id="BPQB01000003">
    <property type="protein sequence ID" value="GJE85775.1"/>
    <property type="molecule type" value="Genomic_DNA"/>
</dbReference>
<feature type="domain" description="Peripheral subunit-binding (PSBD)" evidence="9">
    <location>
        <begin position="165"/>
        <end position="202"/>
    </location>
</feature>
<dbReference type="Pfam" id="PF00364">
    <property type="entry name" value="Biotin_lipoyl"/>
    <property type="match status" value="1"/>
</dbReference>
<gene>
    <name evidence="10" type="ORF">PsYK624_018540</name>
</gene>
<dbReference type="InterPro" id="IPR006257">
    <property type="entry name" value="LAT1"/>
</dbReference>
<comment type="cofactor">
    <cofactor evidence="6">
        <name>(R)-lipoate</name>
        <dbReference type="ChEBI" id="CHEBI:83088"/>
    </cofactor>
    <text evidence="6">Binds 1 lipoyl cofactor covalently.</text>
</comment>
<keyword evidence="5 6" id="KW-0012">Acyltransferase</keyword>